<accession>G0VDM9</accession>
<evidence type="ECO:0000256" key="8">
    <source>
        <dbReference type="ARBA" id="ARBA00022824"/>
    </source>
</evidence>
<keyword evidence="7 12" id="KW-0812">Transmembrane</keyword>
<feature type="transmembrane region" description="Helical" evidence="12">
    <location>
        <begin position="275"/>
        <end position="298"/>
    </location>
</feature>
<dbReference type="GO" id="GO:0006506">
    <property type="term" value="P:GPI anchor biosynthetic process"/>
    <property type="evidence" value="ECO:0007669"/>
    <property type="project" value="UniProtKB-UniPathway"/>
</dbReference>
<gene>
    <name evidence="13" type="primary">NCAS0D00860</name>
    <name evidence="13" type="ordered locus">NCAS_0D00860</name>
</gene>
<dbReference type="AlphaFoldDB" id="G0VDM9"/>
<sequence length="596" mass="69404">MRKLDNGSLFRAILVFRIANALLTRTFFQADEFWQALEPAHLMAFGYGELTWDWKFAIRSYAFPFIFELTYRLVRLVVFMSRWLMELLSELASELLLLLFPSNEFVRLVVDDLVVLPSDMANSLEYIGVIYGPKVVMTLIAATGEYYTIKLIQKLYLITSKSSKENDDEGGKGGSLQGITKIATVLSLTNFFNCYLITRSFINSFEMTTTAVALYFWDWTGGLTIESSEFTKSLVIAMFTCLQRPTNAFIWIVLGSLLITNMIKRGTDFKAYFILLRKIVLCFMAVFLLNVSIDFYFYGEITIPLINFIKFNVTSPLANFYGSSPWHFHLFQSVPIILGYNLLFFVPGMFCHLSHKKFTSFATNPFFQIKMIILLNVLVFSLTTHKEFRFIYPLQPFFMTVSVFALHKLKWYQYSRMTWILPLASVVLSLLVSSFQESGSIEVMKFLHNEPFDLKSVGFIMPCHSTPWQSYLHRQDIPDLWAITCEPPLHLLGDADATSKLQSYMDESDHLYANPARFLYENFPPVFKKELRSPGKVYTHEWPEYLIIFEQLDDLIMREYLKDSSYVEYTRFFNSWSHWDSRRAGDIVVYYKRPSL</sequence>
<comment type="pathway">
    <text evidence="2">Glycolipid biosynthesis; glycosylphosphatidylinositol-anchor biosynthesis.</text>
</comment>
<evidence type="ECO:0000256" key="10">
    <source>
        <dbReference type="ARBA" id="ARBA00023136"/>
    </source>
</evidence>
<reference evidence="13 14" key="1">
    <citation type="journal article" date="2011" name="Proc. Natl. Acad. Sci. U.S.A.">
        <title>Evolutionary erosion of yeast sex chromosomes by mating-type switching accidents.</title>
        <authorList>
            <person name="Gordon J.L."/>
            <person name="Armisen D."/>
            <person name="Proux-Wera E."/>
            <person name="Oheigeartaigh S.S."/>
            <person name="Byrne K.P."/>
            <person name="Wolfe K.H."/>
        </authorList>
    </citation>
    <scope>NUCLEOTIDE SEQUENCE [LARGE SCALE GENOMIC DNA]</scope>
    <source>
        <strain evidence="14">ATCC 76901 / BCRC 22586 / CBS 4309 / NBRC 1992 / NRRL Y-12630</strain>
    </source>
</reference>
<keyword evidence="10 12" id="KW-0472">Membrane</keyword>
<dbReference type="PANTHER" id="PTHR22760:SF4">
    <property type="entry name" value="GPI MANNOSYLTRANSFERASE 3"/>
    <property type="match status" value="1"/>
</dbReference>
<dbReference type="KEGG" id="ncs:NCAS_0D00860"/>
<feature type="transmembrane region" description="Helical" evidence="12">
    <location>
        <begin position="330"/>
        <end position="353"/>
    </location>
</feature>
<dbReference type="FunCoup" id="G0VDM9">
    <property type="interactions" value="910"/>
</dbReference>
<dbReference type="GO" id="GO:0005789">
    <property type="term" value="C:endoplasmic reticulum membrane"/>
    <property type="evidence" value="ECO:0007669"/>
    <property type="project" value="UniProtKB-SubCell"/>
</dbReference>
<dbReference type="GO" id="GO:0000026">
    <property type="term" value="F:alpha-1,2-mannosyltransferase activity"/>
    <property type="evidence" value="ECO:0007669"/>
    <property type="project" value="EnsemblFungi"/>
</dbReference>
<keyword evidence="5 12" id="KW-0328">Glycosyltransferase</keyword>
<evidence type="ECO:0000313" key="13">
    <source>
        <dbReference type="EMBL" id="CCC69667.1"/>
    </source>
</evidence>
<keyword evidence="8 12" id="KW-0256">Endoplasmic reticulum</keyword>
<feature type="transmembrane region" description="Helical" evidence="12">
    <location>
        <begin position="390"/>
        <end position="407"/>
    </location>
</feature>
<evidence type="ECO:0000313" key="14">
    <source>
        <dbReference type="Proteomes" id="UP000001640"/>
    </source>
</evidence>
<comment type="subcellular location">
    <subcellularLocation>
        <location evidence="1 12">Endoplasmic reticulum membrane</location>
        <topology evidence="1 12">Multi-pass membrane protein</topology>
    </subcellularLocation>
</comment>
<feature type="transmembrane region" description="Helical" evidence="12">
    <location>
        <begin position="365"/>
        <end position="384"/>
    </location>
</feature>
<dbReference type="STRING" id="1064592.G0VDM9"/>
<evidence type="ECO:0000256" key="9">
    <source>
        <dbReference type="ARBA" id="ARBA00022989"/>
    </source>
</evidence>
<comment type="function">
    <text evidence="11">Mannosyltransferase involved in glycosylphosphatidylinositol-anchor biosynthesis. Transfers the third mannose to Man2-GlcN-acyl-PI during GPI precursor assembly.</text>
</comment>
<dbReference type="EMBL" id="HE576755">
    <property type="protein sequence ID" value="CCC69667.1"/>
    <property type="molecule type" value="Genomic_DNA"/>
</dbReference>
<evidence type="ECO:0000256" key="7">
    <source>
        <dbReference type="ARBA" id="ARBA00022692"/>
    </source>
</evidence>
<evidence type="ECO:0000256" key="5">
    <source>
        <dbReference type="ARBA" id="ARBA00022676"/>
    </source>
</evidence>
<evidence type="ECO:0000256" key="3">
    <source>
        <dbReference type="ARBA" id="ARBA00006065"/>
    </source>
</evidence>
<evidence type="ECO:0000256" key="12">
    <source>
        <dbReference type="RuleBase" id="RU363075"/>
    </source>
</evidence>
<dbReference type="PANTHER" id="PTHR22760">
    <property type="entry name" value="GLYCOSYLTRANSFERASE"/>
    <property type="match status" value="1"/>
</dbReference>
<evidence type="ECO:0000256" key="11">
    <source>
        <dbReference type="ARBA" id="ARBA00024708"/>
    </source>
</evidence>
<dbReference type="eggNOG" id="KOG1771">
    <property type="taxonomic scope" value="Eukaryota"/>
</dbReference>
<dbReference type="UniPathway" id="UPA00196"/>
<organism evidence="13 14">
    <name type="scientific">Naumovozyma castellii</name>
    <name type="common">Yeast</name>
    <name type="synonym">Saccharomyces castellii</name>
    <dbReference type="NCBI Taxonomy" id="27288"/>
    <lineage>
        <taxon>Eukaryota</taxon>
        <taxon>Fungi</taxon>
        <taxon>Dikarya</taxon>
        <taxon>Ascomycota</taxon>
        <taxon>Saccharomycotina</taxon>
        <taxon>Saccharomycetes</taxon>
        <taxon>Saccharomycetales</taxon>
        <taxon>Saccharomycetaceae</taxon>
        <taxon>Naumovozyma</taxon>
    </lineage>
</organism>
<proteinExistence type="inferred from homology"/>
<dbReference type="OMA" id="HEWPDYL"/>
<dbReference type="EC" id="2.4.1.-" evidence="12"/>
<evidence type="ECO:0000256" key="2">
    <source>
        <dbReference type="ARBA" id="ARBA00004687"/>
    </source>
</evidence>
<dbReference type="InParanoid" id="G0VDM9"/>
<keyword evidence="9 12" id="KW-1133">Transmembrane helix</keyword>
<dbReference type="InterPro" id="IPR005599">
    <property type="entry name" value="GPI_mannosylTrfase"/>
</dbReference>
<comment type="similarity">
    <text evidence="3">Belongs to the glycosyltransferase 22 family. PIGB subfamily.</text>
</comment>
<keyword evidence="14" id="KW-1185">Reference proteome</keyword>
<dbReference type="GeneID" id="96903276"/>
<evidence type="ECO:0000256" key="6">
    <source>
        <dbReference type="ARBA" id="ARBA00022679"/>
    </source>
</evidence>
<dbReference type="OrthoDB" id="416834at2759"/>
<dbReference type="Pfam" id="PF03901">
    <property type="entry name" value="Glyco_transf_22"/>
    <property type="match status" value="1"/>
</dbReference>
<dbReference type="RefSeq" id="XP_003676031.1">
    <property type="nucleotide sequence ID" value="XM_003675983.1"/>
</dbReference>
<evidence type="ECO:0000256" key="4">
    <source>
        <dbReference type="ARBA" id="ARBA00022502"/>
    </source>
</evidence>
<dbReference type="HOGENOM" id="CLU_012353_2_0_1"/>
<keyword evidence="6" id="KW-0808">Transferase</keyword>
<reference key="2">
    <citation type="submission" date="2011-08" db="EMBL/GenBank/DDBJ databases">
        <title>Genome sequence of Naumovozyma castellii.</title>
        <authorList>
            <person name="Gordon J.L."/>
            <person name="Armisen D."/>
            <person name="Proux-Wera E."/>
            <person name="OhEigeartaigh S.S."/>
            <person name="Byrne K.P."/>
            <person name="Wolfe K.H."/>
        </authorList>
    </citation>
    <scope>NUCLEOTIDE SEQUENCE</scope>
    <source>
        <strain>Type strain:CBS 4309</strain>
    </source>
</reference>
<evidence type="ECO:0000256" key="1">
    <source>
        <dbReference type="ARBA" id="ARBA00004477"/>
    </source>
</evidence>
<name>G0VDM9_NAUCA</name>
<protein>
    <recommendedName>
        <fullName evidence="12">Mannosyltransferase</fullName>
        <ecNumber evidence="12">2.4.1.-</ecNumber>
    </recommendedName>
</protein>
<dbReference type="Proteomes" id="UP000001640">
    <property type="component" value="Chromosome 4"/>
</dbReference>
<keyword evidence="4" id="KW-0337">GPI-anchor biosynthesis</keyword>
<feature type="transmembrane region" description="Helical" evidence="12">
    <location>
        <begin position="419"/>
        <end position="436"/>
    </location>
</feature>